<feature type="compositionally biased region" description="Polar residues" evidence="1">
    <location>
        <begin position="106"/>
        <end position="125"/>
    </location>
</feature>
<reference evidence="4" key="1">
    <citation type="submission" date="2025-08" db="UniProtKB">
        <authorList>
            <consortium name="RefSeq"/>
        </authorList>
    </citation>
    <scope>IDENTIFICATION</scope>
    <source>
        <tissue evidence="4">Thorax and Abdomen</tissue>
    </source>
</reference>
<dbReference type="PANTHER" id="PTHR46421:SF1">
    <property type="entry name" value="PROGRAMMED CELL DEATH PROTEIN 2-LIKE"/>
    <property type="match status" value="1"/>
</dbReference>
<dbReference type="InterPro" id="IPR052815">
    <property type="entry name" value="PDCD2-like_regulator"/>
</dbReference>
<dbReference type="Proteomes" id="UP000829291">
    <property type="component" value="Chromosome 1"/>
</dbReference>
<protein>
    <submittedName>
        <fullName evidence="4">Programmed cell death protein 2-like</fullName>
    </submittedName>
</protein>
<accession>A0A6J0C5N1</accession>
<dbReference type="RefSeq" id="XP_015522631.2">
    <property type="nucleotide sequence ID" value="XM_015667145.2"/>
</dbReference>
<sequence length="426" mass="47862">MARNIHGKVYLGYEDECVTEKYRCLVNFTTNKIGGKPDWHYSKTSDSTPRCSLCGLQQLLALQVYAPLENSKYHRTLYIFTCINPNCWNQNESWTCIRVQSIEDPTSTNASASSSVRTDSATNWLSDADDWGNDSNDNMAEQNGNNVAFNQKQFNLSSWNKSLEQDFSNDFSKLYVDDPNANSPTGIESPTIGGGGAVGRLDSPHASAEIEGEENEVICIDTPTKPQHDLISLLHEVTPLPVQHVESKDEVCLTFSEIFVFVEEEDYNSHVPQHVRDLLLEYQQSNPDSIPNSPVESGAGKATDTALEKYEKGIPIHGDEMFHDFMSRLQMNPGQILRYSRDNNAVLLPYPMAGSVGRCKHCGEEITFELQILSTVIPKLKLATQQEQDFQIEFGTVLIYTCLRSCWSSTDTYRDETIIVLPEKLC</sequence>
<dbReference type="AlphaFoldDB" id="A0A6J0C5N1"/>
<dbReference type="InParanoid" id="A0A6J0C5N1"/>
<feature type="domain" description="Programmed cell death protein 2 C-terminal" evidence="2">
    <location>
        <begin position="319"/>
        <end position="420"/>
    </location>
</feature>
<dbReference type="Pfam" id="PF04194">
    <property type="entry name" value="PDCD2_C"/>
    <property type="match status" value="1"/>
</dbReference>
<dbReference type="InterPro" id="IPR007320">
    <property type="entry name" value="PDCD2_C"/>
</dbReference>
<name>A0A6J0C5N1_NEOLC</name>
<dbReference type="GO" id="GO:0006915">
    <property type="term" value="P:apoptotic process"/>
    <property type="evidence" value="ECO:0007669"/>
    <property type="project" value="TreeGrafter"/>
</dbReference>
<dbReference type="PANTHER" id="PTHR46421">
    <property type="entry name" value="PROGRAMMED CELL DEATH PROTEIN 2-LIKE"/>
    <property type="match status" value="1"/>
</dbReference>
<dbReference type="OrthoDB" id="366284at2759"/>
<dbReference type="KEGG" id="nlo:107226355"/>
<organism evidence="4">
    <name type="scientific">Neodiprion lecontei</name>
    <name type="common">Redheaded pine sawfly</name>
    <dbReference type="NCBI Taxonomy" id="441921"/>
    <lineage>
        <taxon>Eukaryota</taxon>
        <taxon>Metazoa</taxon>
        <taxon>Ecdysozoa</taxon>
        <taxon>Arthropoda</taxon>
        <taxon>Hexapoda</taxon>
        <taxon>Insecta</taxon>
        <taxon>Pterygota</taxon>
        <taxon>Neoptera</taxon>
        <taxon>Endopterygota</taxon>
        <taxon>Hymenoptera</taxon>
        <taxon>Tenthredinoidea</taxon>
        <taxon>Diprionidae</taxon>
        <taxon>Diprioninae</taxon>
        <taxon>Neodiprion</taxon>
    </lineage>
</organism>
<evidence type="ECO:0000313" key="3">
    <source>
        <dbReference type="Proteomes" id="UP000829291"/>
    </source>
</evidence>
<dbReference type="FunCoup" id="A0A6J0C5N1">
    <property type="interactions" value="933"/>
</dbReference>
<proteinExistence type="predicted"/>
<feature type="region of interest" description="Disordered" evidence="1">
    <location>
        <begin position="106"/>
        <end position="133"/>
    </location>
</feature>
<evidence type="ECO:0000313" key="4">
    <source>
        <dbReference type="RefSeq" id="XP_015522631.2"/>
    </source>
</evidence>
<keyword evidence="3" id="KW-1185">Reference proteome</keyword>
<evidence type="ECO:0000259" key="2">
    <source>
        <dbReference type="Pfam" id="PF04194"/>
    </source>
</evidence>
<gene>
    <name evidence="4" type="primary">LOC107226355</name>
</gene>
<dbReference type="GeneID" id="107226355"/>
<dbReference type="GO" id="GO:0005737">
    <property type="term" value="C:cytoplasm"/>
    <property type="evidence" value="ECO:0007669"/>
    <property type="project" value="InterPro"/>
</dbReference>
<evidence type="ECO:0000256" key="1">
    <source>
        <dbReference type="SAM" id="MobiDB-lite"/>
    </source>
</evidence>